<dbReference type="SUPFAM" id="SSF103054">
    <property type="entry name" value="General secretion pathway protein M, EpsM"/>
    <property type="match status" value="1"/>
</dbReference>
<feature type="coiled-coil region" evidence="10">
    <location>
        <begin position="54"/>
        <end position="84"/>
    </location>
</feature>
<gene>
    <name evidence="12" type="ORF">GW587_25270</name>
</gene>
<evidence type="ECO:0000256" key="5">
    <source>
        <dbReference type="ARBA" id="ARBA00022519"/>
    </source>
</evidence>
<dbReference type="Proteomes" id="UP000666369">
    <property type="component" value="Unassembled WGS sequence"/>
</dbReference>
<evidence type="ECO:0000256" key="4">
    <source>
        <dbReference type="ARBA" id="ARBA00022475"/>
    </source>
</evidence>
<comment type="caution">
    <text evidence="12">The sequence shown here is derived from an EMBL/GenBank/DDBJ whole genome shotgun (WGS) entry which is preliminary data.</text>
</comment>
<evidence type="ECO:0000256" key="10">
    <source>
        <dbReference type="SAM" id="Coils"/>
    </source>
</evidence>
<protein>
    <submittedName>
        <fullName evidence="12">Type II secretion system protein M</fullName>
    </submittedName>
</protein>
<evidence type="ECO:0000256" key="3">
    <source>
        <dbReference type="ARBA" id="ARBA00022448"/>
    </source>
</evidence>
<dbReference type="Pfam" id="PF04612">
    <property type="entry name" value="T2SSM"/>
    <property type="match status" value="1"/>
</dbReference>
<dbReference type="EMBL" id="JAADJT010000013">
    <property type="protein sequence ID" value="NGZ87558.1"/>
    <property type="molecule type" value="Genomic_DNA"/>
</dbReference>
<evidence type="ECO:0000313" key="13">
    <source>
        <dbReference type="Proteomes" id="UP000666369"/>
    </source>
</evidence>
<comment type="subcellular location">
    <subcellularLocation>
        <location evidence="1">Cell inner membrane</location>
        <topology evidence="1">Single-pass membrane protein</topology>
    </subcellularLocation>
</comment>
<keyword evidence="10" id="KW-0175">Coiled coil</keyword>
<dbReference type="InterPro" id="IPR023229">
    <property type="entry name" value="T2SS_M_periplasmic_sf"/>
</dbReference>
<feature type="transmembrane region" description="Helical" evidence="11">
    <location>
        <begin position="29"/>
        <end position="51"/>
    </location>
</feature>
<keyword evidence="5" id="KW-0997">Cell inner membrane</keyword>
<evidence type="ECO:0000256" key="6">
    <source>
        <dbReference type="ARBA" id="ARBA00022692"/>
    </source>
</evidence>
<dbReference type="Gene3D" id="3.30.1360.100">
    <property type="entry name" value="General secretion pathway protein M, EpsM"/>
    <property type="match status" value="1"/>
</dbReference>
<accession>A0ABX0FSD0</accession>
<name>A0ABX0FSD0_9BURK</name>
<reference evidence="12 13" key="1">
    <citation type="submission" date="2020-01" db="EMBL/GenBank/DDBJ databases">
        <authorList>
            <person name="Lee S.D."/>
        </authorList>
    </citation>
    <scope>NUCLEOTIDE SEQUENCE [LARGE SCALE GENOMIC DNA]</scope>
    <source>
        <strain evidence="12 13">SAP-35</strain>
    </source>
</reference>
<keyword evidence="8 11" id="KW-1133">Transmembrane helix</keyword>
<evidence type="ECO:0000256" key="11">
    <source>
        <dbReference type="SAM" id="Phobius"/>
    </source>
</evidence>
<dbReference type="InterPro" id="IPR007690">
    <property type="entry name" value="T2SS_GspM"/>
</dbReference>
<evidence type="ECO:0000256" key="7">
    <source>
        <dbReference type="ARBA" id="ARBA00022927"/>
    </source>
</evidence>
<keyword evidence="9 11" id="KW-0472">Membrane</keyword>
<keyword evidence="13" id="KW-1185">Reference proteome</keyword>
<keyword evidence="6 11" id="KW-0812">Transmembrane</keyword>
<evidence type="ECO:0000256" key="1">
    <source>
        <dbReference type="ARBA" id="ARBA00004377"/>
    </source>
</evidence>
<keyword evidence="3" id="KW-0813">Transport</keyword>
<keyword evidence="7" id="KW-0653">Protein transport</keyword>
<comment type="similarity">
    <text evidence="2">Belongs to the GSP M family.</text>
</comment>
<evidence type="ECO:0000313" key="12">
    <source>
        <dbReference type="EMBL" id="NGZ87558.1"/>
    </source>
</evidence>
<keyword evidence="4" id="KW-1003">Cell membrane</keyword>
<evidence type="ECO:0000256" key="9">
    <source>
        <dbReference type="ARBA" id="ARBA00023136"/>
    </source>
</evidence>
<sequence>MSKLNQTVQRWRGQAAAFWQARTEQERKLLTVGGAVVALALFYSLLIDPALSGRDKLRQQLPQLRQQEAEMQALAREASSLQSQSHIAPTPMTRDNLNAGLAARGLTPQSLNITGEYAKAQFNGVPFSGLVAWLDAVRTESRINVAEASITAQETAGTVNATLTLRQGGGQ</sequence>
<organism evidence="12 13">
    <name type="scientific">Duganella aceris</name>
    <dbReference type="NCBI Taxonomy" id="2703883"/>
    <lineage>
        <taxon>Bacteria</taxon>
        <taxon>Pseudomonadati</taxon>
        <taxon>Pseudomonadota</taxon>
        <taxon>Betaproteobacteria</taxon>
        <taxon>Burkholderiales</taxon>
        <taxon>Oxalobacteraceae</taxon>
        <taxon>Telluria group</taxon>
        <taxon>Duganella</taxon>
    </lineage>
</organism>
<dbReference type="RefSeq" id="WP_166107679.1">
    <property type="nucleotide sequence ID" value="NZ_JAADJT010000013.1"/>
</dbReference>
<proteinExistence type="inferred from homology"/>
<reference evidence="13" key="2">
    <citation type="submission" date="2023-07" db="EMBL/GenBank/DDBJ databases">
        <title>Duganella aceri sp. nov., isolated from tree sap.</title>
        <authorList>
            <person name="Kim I.S."/>
        </authorList>
    </citation>
    <scope>NUCLEOTIDE SEQUENCE [LARGE SCALE GENOMIC DNA]</scope>
    <source>
        <strain evidence="13">SAP-35</strain>
    </source>
</reference>
<evidence type="ECO:0000256" key="2">
    <source>
        <dbReference type="ARBA" id="ARBA00010637"/>
    </source>
</evidence>
<evidence type="ECO:0000256" key="8">
    <source>
        <dbReference type="ARBA" id="ARBA00022989"/>
    </source>
</evidence>